<dbReference type="InterPro" id="IPR012223">
    <property type="entry name" value="TEII"/>
</dbReference>
<protein>
    <recommendedName>
        <fullName evidence="2">Thioesterase domain-containing protein</fullName>
    </recommendedName>
</protein>
<dbReference type="PANTHER" id="PTHR11487:SF0">
    <property type="entry name" value="S-ACYL FATTY ACID SYNTHASE THIOESTERASE, MEDIUM CHAIN"/>
    <property type="match status" value="1"/>
</dbReference>
<dbReference type="EMBL" id="MPOH02000011">
    <property type="protein sequence ID" value="OQD55220.1"/>
    <property type="molecule type" value="Genomic_DNA"/>
</dbReference>
<gene>
    <name evidence="3" type="ORF">BM536_011180</name>
</gene>
<evidence type="ECO:0000313" key="4">
    <source>
        <dbReference type="Proteomes" id="UP000184286"/>
    </source>
</evidence>
<dbReference type="RefSeq" id="WP_094102882.1">
    <property type="nucleotide sequence ID" value="NZ_MPOH02000011.1"/>
</dbReference>
<feature type="domain" description="Thioesterase" evidence="2">
    <location>
        <begin position="8"/>
        <end position="229"/>
    </location>
</feature>
<dbReference type="Proteomes" id="UP000184286">
    <property type="component" value="Unassembled WGS sequence"/>
</dbReference>
<dbReference type="STRING" id="114686.BM536_011180"/>
<dbReference type="AlphaFoldDB" id="A0A1V6MRY9"/>
<dbReference type="OrthoDB" id="8480037at2"/>
<proteinExistence type="inferred from homology"/>
<sequence length="240" mass="26090">MSAPEPLTLYCVPHAGGSARSFVRWRRELPAGLRAQPLEIAGKGLRSREPRAATLREAAADLAHRVDPPGRYALLGHSMGGLLAYETALALDALGRPGPEFVVVAATRPPHLLGHSPYGPLLAVGDDDALLDALAAHGRIPQEVRRSPMRHQFVPVIRGDLALLAGHRPDPGPRPLPGDLVTWYGTGDPDTPPEVMAGWRHYTEGVHLSEGFDGGHFFPHERFEEVAARLLELARRRADR</sequence>
<comment type="caution">
    <text evidence="3">The sequence shown here is derived from an EMBL/GenBank/DDBJ whole genome shotgun (WGS) entry which is preliminary data.</text>
</comment>
<dbReference type="Gene3D" id="3.40.50.1820">
    <property type="entry name" value="alpha/beta hydrolase"/>
    <property type="match status" value="1"/>
</dbReference>
<evidence type="ECO:0000256" key="1">
    <source>
        <dbReference type="ARBA" id="ARBA00007169"/>
    </source>
</evidence>
<evidence type="ECO:0000313" key="3">
    <source>
        <dbReference type="EMBL" id="OQD55220.1"/>
    </source>
</evidence>
<evidence type="ECO:0000259" key="2">
    <source>
        <dbReference type="Pfam" id="PF00975"/>
    </source>
</evidence>
<dbReference type="Pfam" id="PF00975">
    <property type="entry name" value="Thioesterase"/>
    <property type="match status" value="1"/>
</dbReference>
<name>A0A1V6MRY9_9ACTN</name>
<dbReference type="InterPro" id="IPR029058">
    <property type="entry name" value="AB_hydrolase_fold"/>
</dbReference>
<organism evidence="3 4">
    <name type="scientific">Streptomyces phaeoluteigriseus</name>
    <dbReference type="NCBI Taxonomy" id="114686"/>
    <lineage>
        <taxon>Bacteria</taxon>
        <taxon>Bacillati</taxon>
        <taxon>Actinomycetota</taxon>
        <taxon>Actinomycetes</taxon>
        <taxon>Kitasatosporales</taxon>
        <taxon>Streptomycetaceae</taxon>
        <taxon>Streptomyces</taxon>
        <taxon>Streptomyces aurantiacus group</taxon>
    </lineage>
</organism>
<comment type="similarity">
    <text evidence="1">Belongs to the thioesterase family.</text>
</comment>
<reference evidence="3 4" key="2">
    <citation type="submission" date="2017-02" db="EMBL/GenBank/DDBJ databases">
        <title>Draft genome sequence of Streptomyces phaeoluteigriseus type strain DSM41896.</title>
        <authorList>
            <person name="Salih T.S."/>
            <person name="Algora Gallardo L."/>
            <person name="Melo Santos T."/>
            <person name="Filgueira Martinez S."/>
            <person name="Herron P.R."/>
        </authorList>
    </citation>
    <scope>NUCLEOTIDE SEQUENCE [LARGE SCALE GENOMIC DNA]</scope>
    <source>
        <strain evidence="3 4">DSM 41896</strain>
    </source>
</reference>
<dbReference type="SUPFAM" id="SSF53474">
    <property type="entry name" value="alpha/beta-Hydrolases"/>
    <property type="match status" value="1"/>
</dbReference>
<reference evidence="4" key="1">
    <citation type="submission" date="2016-11" db="EMBL/GenBank/DDBJ databases">
        <authorList>
            <person name="Schniete J.K."/>
            <person name="Salih T."/>
            <person name="Algora Gallardo L."/>
            <person name="Martinez Fernandez S."/>
            <person name="Herron P.R."/>
        </authorList>
    </citation>
    <scope>NUCLEOTIDE SEQUENCE [LARGE SCALE GENOMIC DNA]</scope>
    <source>
        <strain evidence="4">DSM 41896</strain>
    </source>
</reference>
<dbReference type="PANTHER" id="PTHR11487">
    <property type="entry name" value="THIOESTERASE"/>
    <property type="match status" value="1"/>
</dbReference>
<accession>A0A1V6MRY9</accession>
<dbReference type="GO" id="GO:0008610">
    <property type="term" value="P:lipid biosynthetic process"/>
    <property type="evidence" value="ECO:0007669"/>
    <property type="project" value="TreeGrafter"/>
</dbReference>
<dbReference type="InterPro" id="IPR001031">
    <property type="entry name" value="Thioesterase"/>
</dbReference>